<feature type="domain" description="Peptidase S9 prolyl oligopeptidase catalytic" evidence="3">
    <location>
        <begin position="448"/>
        <end position="654"/>
    </location>
</feature>
<dbReference type="SUPFAM" id="SSF53474">
    <property type="entry name" value="alpha/beta-Hydrolases"/>
    <property type="match status" value="1"/>
</dbReference>
<proteinExistence type="predicted"/>
<dbReference type="InterPro" id="IPR002470">
    <property type="entry name" value="Peptidase_S9A"/>
</dbReference>
<gene>
    <name evidence="4" type="ORF">GCM10011401_27390</name>
</gene>
<dbReference type="InterPro" id="IPR051167">
    <property type="entry name" value="Prolyl_oligopep/macrocyclase"/>
</dbReference>
<dbReference type="PANTHER" id="PTHR42881:SF2">
    <property type="entry name" value="PROLYL ENDOPEPTIDASE"/>
    <property type="match status" value="1"/>
</dbReference>
<dbReference type="Pfam" id="PF00326">
    <property type="entry name" value="Peptidase_S9"/>
    <property type="match status" value="1"/>
</dbReference>
<reference evidence="4" key="2">
    <citation type="submission" date="2020-09" db="EMBL/GenBank/DDBJ databases">
        <authorList>
            <person name="Sun Q."/>
            <person name="Zhou Y."/>
        </authorList>
    </citation>
    <scope>NUCLEOTIDE SEQUENCE</scope>
    <source>
        <strain evidence="4">CGMCC 1.15388</strain>
    </source>
</reference>
<evidence type="ECO:0000256" key="2">
    <source>
        <dbReference type="ARBA" id="ARBA00011897"/>
    </source>
</evidence>
<keyword evidence="5" id="KW-1185">Reference proteome</keyword>
<dbReference type="AlphaFoldDB" id="A0A917AWU9"/>
<dbReference type="GO" id="GO:0004252">
    <property type="term" value="F:serine-type endopeptidase activity"/>
    <property type="evidence" value="ECO:0007669"/>
    <property type="project" value="UniProtKB-EC"/>
</dbReference>
<reference evidence="4" key="1">
    <citation type="journal article" date="2014" name="Int. J. Syst. Evol. Microbiol.">
        <title>Complete genome sequence of Corynebacterium casei LMG S-19264T (=DSM 44701T), isolated from a smear-ripened cheese.</title>
        <authorList>
            <consortium name="US DOE Joint Genome Institute (JGI-PGF)"/>
            <person name="Walter F."/>
            <person name="Albersmeier A."/>
            <person name="Kalinowski J."/>
            <person name="Ruckert C."/>
        </authorList>
    </citation>
    <scope>NUCLEOTIDE SEQUENCE</scope>
    <source>
        <strain evidence="4">CGMCC 1.15388</strain>
    </source>
</reference>
<evidence type="ECO:0000313" key="4">
    <source>
        <dbReference type="EMBL" id="GGE78624.1"/>
    </source>
</evidence>
<dbReference type="PANTHER" id="PTHR42881">
    <property type="entry name" value="PROLYL ENDOPEPTIDASE"/>
    <property type="match status" value="1"/>
</dbReference>
<dbReference type="GO" id="GO:0005829">
    <property type="term" value="C:cytosol"/>
    <property type="evidence" value="ECO:0007669"/>
    <property type="project" value="TreeGrafter"/>
</dbReference>
<dbReference type="GO" id="GO:0070012">
    <property type="term" value="F:oligopeptidase activity"/>
    <property type="evidence" value="ECO:0007669"/>
    <property type="project" value="TreeGrafter"/>
</dbReference>
<evidence type="ECO:0000259" key="3">
    <source>
        <dbReference type="Pfam" id="PF00326"/>
    </source>
</evidence>
<name>A0A917AWU9_9MICC</name>
<dbReference type="InterPro" id="IPR001375">
    <property type="entry name" value="Peptidase_S9_cat"/>
</dbReference>
<comment type="caution">
    <text evidence="4">The sequence shown here is derived from an EMBL/GenBank/DDBJ whole genome shotgun (WGS) entry which is preliminary data.</text>
</comment>
<comment type="catalytic activity">
    <reaction evidence="1">
        <text>Hydrolysis of Pro-|-Xaa &gt;&gt; Ala-|-Xaa in oligopeptides.</text>
        <dbReference type="EC" id="3.4.21.26"/>
    </reaction>
</comment>
<protein>
    <recommendedName>
        <fullName evidence="2">prolyl oligopeptidase</fullName>
        <ecNumber evidence="2">3.4.21.26</ecNumber>
    </recommendedName>
</protein>
<sequence length="664" mass="70671">MAAEHAAEHAAEQDVAEMDVIELLAQWERSSAHAFQQPFSSGGAKARVHRGAVHLPDGVLPWPESLAEEVPQSVTTTRDGRWCLVTASTGGSELSRLHILRRNLSGSTPEVVWTVPGRGSRGRPAVLDSSDRLGLWIAGEGQWRLITLEGEEVCWEPVPAISEGPGVQLLSARGPRRWWVVASTSAGVRLDAVVADPADAGGGLRGVPGPVFPGLRSVLEVRAAGDPALLLHQRGDEHQTGQGAQDDWLSLLPIDGVESSRSVFGSLLQPLWQGPGLRSYTVRPGAPKGLRSDRLLILCAPRPGESELLQIPLMSTNRPALDDGSASVTPSEPQPEVLVRRRSSQHGEVLRSVRVQGDQILVSCGSQVRPERVTRMADLGGGVPQAKGVGPGPVSGVAYATSDDGVEVPYTWHALEGIEAARRRRAPVMLTVYGGFGVELGEGFDPSARAWCDSGGVHVTAHVRGGGELGTTWHRAGAGRRKHRAVEDLIAVASRLRADFPAGRLTVVGASMGGVLAAAAAARSPGLFNGAVVSAAPVDLSRLEQNPLGHRWRQELLGEEGPGVPSPSRHLVCPTALWRSRFESHVAASAVDRVLFPQVLAIVQENDSRVESAHLRELISLMQDHGVESELRVNPGAGHGRNTAEAVHRYAAWILGFCRGEQGS</sequence>
<organism evidence="4 5">
    <name type="scientific">Nesterenkonia cremea</name>
    <dbReference type="NCBI Taxonomy" id="1882340"/>
    <lineage>
        <taxon>Bacteria</taxon>
        <taxon>Bacillati</taxon>
        <taxon>Actinomycetota</taxon>
        <taxon>Actinomycetes</taxon>
        <taxon>Micrococcales</taxon>
        <taxon>Micrococcaceae</taxon>
        <taxon>Nesterenkonia</taxon>
    </lineage>
</organism>
<dbReference type="EC" id="3.4.21.26" evidence="2"/>
<accession>A0A917AWU9</accession>
<dbReference type="Proteomes" id="UP000633136">
    <property type="component" value="Unassembled WGS sequence"/>
</dbReference>
<evidence type="ECO:0000256" key="1">
    <source>
        <dbReference type="ARBA" id="ARBA00001070"/>
    </source>
</evidence>
<dbReference type="PRINTS" id="PR00862">
    <property type="entry name" value="PROLIGOPTASE"/>
</dbReference>
<evidence type="ECO:0000313" key="5">
    <source>
        <dbReference type="Proteomes" id="UP000633136"/>
    </source>
</evidence>
<dbReference type="Gene3D" id="3.40.50.1820">
    <property type="entry name" value="alpha/beta hydrolase"/>
    <property type="match status" value="1"/>
</dbReference>
<dbReference type="EMBL" id="BMIS01000020">
    <property type="protein sequence ID" value="GGE78624.1"/>
    <property type="molecule type" value="Genomic_DNA"/>
</dbReference>
<dbReference type="InterPro" id="IPR029058">
    <property type="entry name" value="AB_hydrolase_fold"/>
</dbReference>
<dbReference type="GO" id="GO:0006508">
    <property type="term" value="P:proteolysis"/>
    <property type="evidence" value="ECO:0007669"/>
    <property type="project" value="InterPro"/>
</dbReference>